<evidence type="ECO:0000313" key="2">
    <source>
        <dbReference type="EMBL" id="PIC25682.1"/>
    </source>
</evidence>
<comment type="caution">
    <text evidence="2">The sequence shown here is derived from an EMBL/GenBank/DDBJ whole genome shotgun (WGS) entry which is preliminary data.</text>
</comment>
<dbReference type="EMBL" id="PDUG01000005">
    <property type="protein sequence ID" value="PIC25682.1"/>
    <property type="molecule type" value="Genomic_DNA"/>
</dbReference>
<protein>
    <recommendedName>
        <fullName evidence="4">F-box domain-containing protein</fullName>
    </recommendedName>
</protein>
<keyword evidence="3" id="KW-1185">Reference proteome</keyword>
<dbReference type="Proteomes" id="UP000230233">
    <property type="component" value="Chromosome V"/>
</dbReference>
<feature type="signal peptide" evidence="1">
    <location>
        <begin position="1"/>
        <end position="21"/>
    </location>
</feature>
<name>A0A2G5TEF9_9PELO</name>
<accession>A0A2G5TEF9</accession>
<keyword evidence="1" id="KW-0732">Signal</keyword>
<feature type="chain" id="PRO_5013774674" description="F-box domain-containing protein" evidence="1">
    <location>
        <begin position="22"/>
        <end position="326"/>
    </location>
</feature>
<sequence length="326" mass="39379">MFWIHWIWVCFMFKFELLKLGCTVIQKAFWRNRNARMQIRKQSQRLGYPSVVSIFQNLSKEKRHDLAEKNTFFNKLDNRTPYHLDFVGHIVFDTFLRSRKLCHLITIVKLQMYSFFFTTEYLPLSFRHWLRRKLDHNDGINRDSNSFFNRIGTVINYFFVKYNANSPDLRTTVPLMINNLIINFNIRDDYVPNFFKKLGQSIIRNLEINSETLLLYFYEEDFMQTVFEEMTTLTVQNVRVFALMVPPVSLERFWKMRAQTMELHDEFASRQCFINVCKDLRSGKVPFNRFQYTGYFRMTRDHFGGFWDRLKDRMGFGVDDDVRVNG</sequence>
<evidence type="ECO:0008006" key="4">
    <source>
        <dbReference type="Google" id="ProtNLM"/>
    </source>
</evidence>
<organism evidence="2 3">
    <name type="scientific">Caenorhabditis nigoni</name>
    <dbReference type="NCBI Taxonomy" id="1611254"/>
    <lineage>
        <taxon>Eukaryota</taxon>
        <taxon>Metazoa</taxon>
        <taxon>Ecdysozoa</taxon>
        <taxon>Nematoda</taxon>
        <taxon>Chromadorea</taxon>
        <taxon>Rhabditida</taxon>
        <taxon>Rhabditina</taxon>
        <taxon>Rhabditomorpha</taxon>
        <taxon>Rhabditoidea</taxon>
        <taxon>Rhabditidae</taxon>
        <taxon>Peloderinae</taxon>
        <taxon>Caenorhabditis</taxon>
    </lineage>
</organism>
<evidence type="ECO:0000256" key="1">
    <source>
        <dbReference type="SAM" id="SignalP"/>
    </source>
</evidence>
<dbReference type="AlphaFoldDB" id="A0A2G5TEF9"/>
<evidence type="ECO:0000313" key="3">
    <source>
        <dbReference type="Proteomes" id="UP000230233"/>
    </source>
</evidence>
<gene>
    <name evidence="2" type="primary">Cnig_chr_V.g18521</name>
    <name evidence="2" type="ORF">B9Z55_018521</name>
</gene>
<dbReference type="OrthoDB" id="10419418at2759"/>
<proteinExistence type="predicted"/>
<reference evidence="3" key="1">
    <citation type="submission" date="2017-10" db="EMBL/GenBank/DDBJ databases">
        <title>Rapid genome shrinkage in a self-fertile nematode reveals novel sperm competition proteins.</title>
        <authorList>
            <person name="Yin D."/>
            <person name="Schwarz E.M."/>
            <person name="Thomas C.G."/>
            <person name="Felde R.L."/>
            <person name="Korf I.F."/>
            <person name="Cutter A.D."/>
            <person name="Schartner C.M."/>
            <person name="Ralston E.J."/>
            <person name="Meyer B.J."/>
            <person name="Haag E.S."/>
        </authorList>
    </citation>
    <scope>NUCLEOTIDE SEQUENCE [LARGE SCALE GENOMIC DNA]</scope>
    <source>
        <strain evidence="3">JU1422</strain>
    </source>
</reference>